<organism evidence="1">
    <name type="scientific">Anguilla anguilla</name>
    <name type="common">European freshwater eel</name>
    <name type="synonym">Muraena anguilla</name>
    <dbReference type="NCBI Taxonomy" id="7936"/>
    <lineage>
        <taxon>Eukaryota</taxon>
        <taxon>Metazoa</taxon>
        <taxon>Chordata</taxon>
        <taxon>Craniata</taxon>
        <taxon>Vertebrata</taxon>
        <taxon>Euteleostomi</taxon>
        <taxon>Actinopterygii</taxon>
        <taxon>Neopterygii</taxon>
        <taxon>Teleostei</taxon>
        <taxon>Anguilliformes</taxon>
        <taxon>Anguillidae</taxon>
        <taxon>Anguilla</taxon>
    </lineage>
</organism>
<reference evidence="1" key="1">
    <citation type="submission" date="2014-11" db="EMBL/GenBank/DDBJ databases">
        <authorList>
            <person name="Amaro Gonzalez C."/>
        </authorList>
    </citation>
    <scope>NUCLEOTIDE SEQUENCE</scope>
</reference>
<reference evidence="1" key="2">
    <citation type="journal article" date="2015" name="Fish Shellfish Immunol.">
        <title>Early steps in the European eel (Anguilla anguilla)-Vibrio vulnificus interaction in the gills: Role of the RtxA13 toxin.</title>
        <authorList>
            <person name="Callol A."/>
            <person name="Pajuelo D."/>
            <person name="Ebbesson L."/>
            <person name="Teles M."/>
            <person name="MacKenzie S."/>
            <person name="Amaro C."/>
        </authorList>
    </citation>
    <scope>NUCLEOTIDE SEQUENCE</scope>
</reference>
<evidence type="ECO:0000313" key="1">
    <source>
        <dbReference type="EMBL" id="JAH68984.1"/>
    </source>
</evidence>
<protein>
    <submittedName>
        <fullName evidence="1">Uncharacterized protein</fullName>
    </submittedName>
</protein>
<sequence length="18" mass="2253">MYLFWFHLCLRGPIQTNL</sequence>
<dbReference type="EMBL" id="GBXM01039593">
    <property type="protein sequence ID" value="JAH68984.1"/>
    <property type="molecule type" value="Transcribed_RNA"/>
</dbReference>
<dbReference type="AlphaFoldDB" id="A0A0E9USZ0"/>
<accession>A0A0E9USZ0</accession>
<name>A0A0E9USZ0_ANGAN</name>
<proteinExistence type="predicted"/>